<sequence length="431" mass="48656">MRNTTKSLLTVVSVLLPLVLAQSAAGATLTVCRTCALTSVKQTVQQAQPGDTVLVNGGVYQESRIEINKPLTLMGKNNPVIDGNFTGQLIGVTADNVTIQGFTLKNVATSYTRDDAAIRVFERINIKILDNTILKTYFAIYLQNSDRIVIKGNKVIGENKGKNESSLGNAIHLYYTDNVEISGNNVQGHRDGIYLEVVKNSQVHHNTSHQNMRYGMHFMFSDGNTYTYNTFRNNGAGVAVMYTTHVRMVHNTFEDNWGAASYGLLLRDISNSVIRHNTFRRNTTAIHMEGSSQLDIKNNDFERNGWAVKLMTTCREDTFRLNNFTGNSFDVSTNGTIQENHFEQNYWDKYTGYDLNKDQQGDVPYRPLSLFSMLVERVPPAVMFMRSFMVNLLDNLEKVLPSITPEQLVDGQPLMKKINHDNDRKFVQVLR</sequence>
<evidence type="ECO:0000256" key="4">
    <source>
        <dbReference type="SAM" id="SignalP"/>
    </source>
</evidence>
<dbReference type="RefSeq" id="WP_186633918.1">
    <property type="nucleotide sequence ID" value="NZ_JACOAF010000011.1"/>
</dbReference>
<comment type="pathway">
    <text evidence="1">Protein modification; protein ubiquitination.</text>
</comment>
<name>A0ABR6VPF5_9BACT</name>
<dbReference type="EMBL" id="JACOAF010000011">
    <property type="protein sequence ID" value="MBC3539021.1"/>
    <property type="molecule type" value="Genomic_DNA"/>
</dbReference>
<proteinExistence type="predicted"/>
<comment type="caution">
    <text evidence="6">The sequence shown here is derived from an EMBL/GenBank/DDBJ whole genome shotgun (WGS) entry which is preliminary data.</text>
</comment>
<accession>A0ABR6VPF5</accession>
<evidence type="ECO:0000259" key="5">
    <source>
        <dbReference type="Pfam" id="PF05048"/>
    </source>
</evidence>
<dbReference type="SUPFAM" id="SSF51126">
    <property type="entry name" value="Pectin lyase-like"/>
    <property type="match status" value="1"/>
</dbReference>
<keyword evidence="4" id="KW-0732">Signal</keyword>
<dbReference type="InterPro" id="IPR007742">
    <property type="entry name" value="NosD_dom"/>
</dbReference>
<dbReference type="NCBIfam" id="TIGR03804">
    <property type="entry name" value="para_beta_helix"/>
    <property type="match status" value="1"/>
</dbReference>
<evidence type="ECO:0000256" key="1">
    <source>
        <dbReference type="ARBA" id="ARBA00004906"/>
    </source>
</evidence>
<dbReference type="InterPro" id="IPR022441">
    <property type="entry name" value="Para_beta_helix_rpt-2"/>
</dbReference>
<feature type="domain" description="Periplasmic copper-binding protein NosD beta helix" evidence="5">
    <location>
        <begin position="165"/>
        <end position="352"/>
    </location>
</feature>
<keyword evidence="3" id="KW-0833">Ubl conjugation pathway</keyword>
<dbReference type="NCBIfam" id="TIGR04247">
    <property type="entry name" value="NosD_copper_fam"/>
    <property type="match status" value="1"/>
</dbReference>
<dbReference type="InterPro" id="IPR051550">
    <property type="entry name" value="SCF-Subunits/Alg-Epimerases"/>
</dbReference>
<feature type="chain" id="PRO_5046933968" evidence="4">
    <location>
        <begin position="28"/>
        <end position="431"/>
    </location>
</feature>
<gene>
    <name evidence="6" type="ORF">H7U12_04970</name>
</gene>
<evidence type="ECO:0000256" key="2">
    <source>
        <dbReference type="ARBA" id="ARBA00022737"/>
    </source>
</evidence>
<evidence type="ECO:0000256" key="3">
    <source>
        <dbReference type="ARBA" id="ARBA00022786"/>
    </source>
</evidence>
<keyword evidence="7" id="KW-1185">Reference proteome</keyword>
<evidence type="ECO:0000313" key="7">
    <source>
        <dbReference type="Proteomes" id="UP000659698"/>
    </source>
</evidence>
<feature type="signal peptide" evidence="4">
    <location>
        <begin position="1"/>
        <end position="27"/>
    </location>
</feature>
<dbReference type="InterPro" id="IPR011050">
    <property type="entry name" value="Pectin_lyase_fold/virulence"/>
</dbReference>
<reference evidence="6 7" key="1">
    <citation type="journal article" date="2019" name="Int. J. Syst. Evol. Microbiol.">
        <title>Rufibacter sediminis sp. nov., isolated from freshwater lake sediment.</title>
        <authorList>
            <person name="Qu J.H."/>
            <person name="Zhang L.J."/>
            <person name="Fu Y.H."/>
            <person name="Li H.F."/>
        </authorList>
    </citation>
    <scope>NUCLEOTIDE SEQUENCE [LARGE SCALE GENOMIC DNA]</scope>
    <source>
        <strain evidence="6 7">H-1</strain>
    </source>
</reference>
<dbReference type="PANTHER" id="PTHR22990:SF15">
    <property type="entry name" value="F-BOX ONLY PROTEIN 10"/>
    <property type="match status" value="1"/>
</dbReference>
<organism evidence="6 7">
    <name type="scientific">Rufibacter sediminis</name>
    <dbReference type="NCBI Taxonomy" id="2762756"/>
    <lineage>
        <taxon>Bacteria</taxon>
        <taxon>Pseudomonadati</taxon>
        <taxon>Bacteroidota</taxon>
        <taxon>Cytophagia</taxon>
        <taxon>Cytophagales</taxon>
        <taxon>Hymenobacteraceae</taxon>
        <taxon>Rufibacter</taxon>
    </lineage>
</organism>
<dbReference type="Pfam" id="PF05048">
    <property type="entry name" value="NosD"/>
    <property type="match status" value="1"/>
</dbReference>
<dbReference type="Proteomes" id="UP000659698">
    <property type="component" value="Unassembled WGS sequence"/>
</dbReference>
<evidence type="ECO:0000313" key="6">
    <source>
        <dbReference type="EMBL" id="MBC3539021.1"/>
    </source>
</evidence>
<dbReference type="SMART" id="SM00710">
    <property type="entry name" value="PbH1"/>
    <property type="match status" value="10"/>
</dbReference>
<dbReference type="InterPro" id="IPR012334">
    <property type="entry name" value="Pectin_lyas_fold"/>
</dbReference>
<protein>
    <submittedName>
        <fullName evidence="6">Nitrous oxide reductase family maturation protein NosD</fullName>
    </submittedName>
</protein>
<dbReference type="InterPro" id="IPR026464">
    <property type="entry name" value="NosD_copper_fam"/>
</dbReference>
<dbReference type="InterPro" id="IPR006626">
    <property type="entry name" value="PbH1"/>
</dbReference>
<dbReference type="Gene3D" id="2.160.20.10">
    <property type="entry name" value="Single-stranded right-handed beta-helix, Pectin lyase-like"/>
    <property type="match status" value="2"/>
</dbReference>
<dbReference type="PANTHER" id="PTHR22990">
    <property type="entry name" value="F-BOX ONLY PROTEIN"/>
    <property type="match status" value="1"/>
</dbReference>
<keyword evidence="2" id="KW-0677">Repeat</keyword>